<dbReference type="PANTHER" id="PTHR10953">
    <property type="entry name" value="UBIQUITIN-ACTIVATING ENZYME E1"/>
    <property type="match status" value="1"/>
</dbReference>
<sequence length="460" mass="50020">MRDLILQNPHEASIRALLKDGQGSERAAYMLFGLADIESDPWTLQPRTRYVSHDFQTIEPDAMISASERHITWQTDGFMKLLGEAKSSGMVPALVHTHPSGLARFSDQDDRNEAELARTAALKGVAGLISIVIAGDGTIAARLWTDQKTFVDMPRILSSGPRLGLAGENGKAQRYQDRQIRLFGEAASQQASAFRCAIAGCGATGSAVLPLLLRLGVENIVMFDRDIVEDTNLNRLHGARREDVTAGLSKIAIHERTVRDIGLGTKFVGIESWAGDPETWDALKSCDVIFCCTDDHAGRLFLNRFSRFYGIPIIDVGLAMQRRGQGYDLFARVTTLVAGHPCLVCAGHIDVGLAAEQALKRRDPDAHARLKEEAYVLGEGDPSPAVVTFTTEAASMAVNEWLSGLTGFAGSSGMLPSRTRRFHARDDRTSSVSAQPDCSLCQAPETLGRGDMVPFLDRIA</sequence>
<evidence type="ECO:0000256" key="5">
    <source>
        <dbReference type="ARBA" id="ARBA00023049"/>
    </source>
</evidence>
<organism evidence="8 9">
    <name type="scientific">Algimonas ampicilliniresistens</name>
    <dbReference type="NCBI Taxonomy" id="1298735"/>
    <lineage>
        <taxon>Bacteria</taxon>
        <taxon>Pseudomonadati</taxon>
        <taxon>Pseudomonadota</taxon>
        <taxon>Alphaproteobacteria</taxon>
        <taxon>Maricaulales</taxon>
        <taxon>Robiginitomaculaceae</taxon>
        <taxon>Algimonas</taxon>
    </lineage>
</organism>
<keyword evidence="4" id="KW-0862">Zinc</keyword>
<reference evidence="8" key="2">
    <citation type="submission" date="2023-01" db="EMBL/GenBank/DDBJ databases">
        <title>Draft genome sequence of Algimonas ampicilliniresistens strain NBRC 108219.</title>
        <authorList>
            <person name="Sun Q."/>
            <person name="Mori K."/>
        </authorList>
    </citation>
    <scope>NUCLEOTIDE SEQUENCE</scope>
    <source>
        <strain evidence="8">NBRC 108219</strain>
    </source>
</reference>
<keyword evidence="9" id="KW-1185">Reference proteome</keyword>
<dbReference type="Gene3D" id="3.40.50.720">
    <property type="entry name" value="NAD(P)-binding Rossmann-like Domain"/>
    <property type="match status" value="1"/>
</dbReference>
<proteinExistence type="predicted"/>
<evidence type="ECO:0000313" key="9">
    <source>
        <dbReference type="Proteomes" id="UP001161391"/>
    </source>
</evidence>
<dbReference type="InterPro" id="IPR045886">
    <property type="entry name" value="ThiF/MoeB/HesA"/>
</dbReference>
<dbReference type="EMBL" id="BSNK01000001">
    <property type="protein sequence ID" value="GLQ22569.1"/>
    <property type="molecule type" value="Genomic_DNA"/>
</dbReference>
<name>A0ABQ5V6G6_9PROT</name>
<evidence type="ECO:0000259" key="7">
    <source>
        <dbReference type="Pfam" id="PF14464"/>
    </source>
</evidence>
<evidence type="ECO:0000259" key="6">
    <source>
        <dbReference type="Pfam" id="PF00899"/>
    </source>
</evidence>
<evidence type="ECO:0000256" key="2">
    <source>
        <dbReference type="ARBA" id="ARBA00022723"/>
    </source>
</evidence>
<feature type="domain" description="JAB" evidence="7">
    <location>
        <begin position="9"/>
        <end position="136"/>
    </location>
</feature>
<dbReference type="InterPro" id="IPR035985">
    <property type="entry name" value="Ubiquitin-activating_enz"/>
</dbReference>
<protein>
    <recommendedName>
        <fullName evidence="10">ThiF family adenylyltransferase</fullName>
    </recommendedName>
</protein>
<reference evidence="8" key="1">
    <citation type="journal article" date="2014" name="Int. J. Syst. Evol. Microbiol.">
        <title>Complete genome of a new Firmicutes species belonging to the dominant human colonic microbiota ('Ruminococcus bicirculans') reveals two chromosomes and a selective capacity to utilize plant glucans.</title>
        <authorList>
            <consortium name="NISC Comparative Sequencing Program"/>
            <person name="Wegmann U."/>
            <person name="Louis P."/>
            <person name="Goesmann A."/>
            <person name="Henrissat B."/>
            <person name="Duncan S.H."/>
            <person name="Flint H.J."/>
        </authorList>
    </citation>
    <scope>NUCLEOTIDE SEQUENCE</scope>
    <source>
        <strain evidence="8">NBRC 108219</strain>
    </source>
</reference>
<keyword evidence="3" id="KW-0378">Hydrolase</keyword>
<dbReference type="SUPFAM" id="SSF69572">
    <property type="entry name" value="Activating enzymes of the ubiquitin-like proteins"/>
    <property type="match status" value="1"/>
</dbReference>
<accession>A0ABQ5V6G6</accession>
<dbReference type="RefSeq" id="WP_284389425.1">
    <property type="nucleotide sequence ID" value="NZ_BSNK01000001.1"/>
</dbReference>
<dbReference type="Pfam" id="PF14464">
    <property type="entry name" value="Prok-JAB"/>
    <property type="match status" value="1"/>
</dbReference>
<dbReference type="InterPro" id="IPR000594">
    <property type="entry name" value="ThiF_NAD_FAD-bd"/>
</dbReference>
<keyword evidence="5" id="KW-0482">Metalloprotease</keyword>
<keyword evidence="1" id="KW-0645">Protease</keyword>
<dbReference type="PANTHER" id="PTHR10953:SF247">
    <property type="entry name" value="SLL6053 PROTEIN"/>
    <property type="match status" value="1"/>
</dbReference>
<comment type="caution">
    <text evidence="8">The sequence shown here is derived from an EMBL/GenBank/DDBJ whole genome shotgun (WGS) entry which is preliminary data.</text>
</comment>
<evidence type="ECO:0000313" key="8">
    <source>
        <dbReference type="EMBL" id="GLQ22569.1"/>
    </source>
</evidence>
<feature type="domain" description="THIF-type NAD/FAD binding fold" evidence="6">
    <location>
        <begin position="177"/>
        <end position="434"/>
    </location>
</feature>
<evidence type="ECO:0008006" key="10">
    <source>
        <dbReference type="Google" id="ProtNLM"/>
    </source>
</evidence>
<dbReference type="CDD" id="cd01483">
    <property type="entry name" value="E1_enzyme_family"/>
    <property type="match status" value="1"/>
</dbReference>
<evidence type="ECO:0000256" key="4">
    <source>
        <dbReference type="ARBA" id="ARBA00022833"/>
    </source>
</evidence>
<dbReference type="Proteomes" id="UP001161391">
    <property type="component" value="Unassembled WGS sequence"/>
</dbReference>
<keyword evidence="2" id="KW-0479">Metal-binding</keyword>
<dbReference type="InterPro" id="IPR028090">
    <property type="entry name" value="JAB_dom_prok"/>
</dbReference>
<evidence type="ECO:0000256" key="3">
    <source>
        <dbReference type="ARBA" id="ARBA00022801"/>
    </source>
</evidence>
<dbReference type="Pfam" id="PF00899">
    <property type="entry name" value="ThiF"/>
    <property type="match status" value="1"/>
</dbReference>
<evidence type="ECO:0000256" key="1">
    <source>
        <dbReference type="ARBA" id="ARBA00022670"/>
    </source>
</evidence>
<gene>
    <name evidence="8" type="ORF">GCM10007853_04430</name>
</gene>